<evidence type="ECO:0000313" key="2">
    <source>
        <dbReference type="EMBL" id="CDI51564.1"/>
    </source>
</evidence>
<proteinExistence type="predicted"/>
<feature type="region of interest" description="Disordered" evidence="1">
    <location>
        <begin position="473"/>
        <end position="591"/>
    </location>
</feature>
<feature type="compositionally biased region" description="Polar residues" evidence="1">
    <location>
        <begin position="266"/>
        <end position="280"/>
    </location>
</feature>
<feature type="region of interest" description="Disordered" evidence="1">
    <location>
        <begin position="218"/>
        <end position="311"/>
    </location>
</feature>
<feature type="region of interest" description="Disordered" evidence="1">
    <location>
        <begin position="1"/>
        <end position="36"/>
    </location>
</feature>
<feature type="compositionally biased region" description="Low complexity" evidence="1">
    <location>
        <begin position="428"/>
        <end position="439"/>
    </location>
</feature>
<name>A0A077R3U0_9BASI</name>
<feature type="compositionally biased region" description="Polar residues" evidence="1">
    <location>
        <begin position="418"/>
        <end position="427"/>
    </location>
</feature>
<feature type="compositionally biased region" description="Polar residues" evidence="1">
    <location>
        <begin position="493"/>
        <end position="503"/>
    </location>
</feature>
<accession>A0A077R3U0</accession>
<protein>
    <submittedName>
        <fullName evidence="2">Hgl1p, required for dimorphism and teliospore formation</fullName>
    </submittedName>
</protein>
<sequence>MFVATRRASLTPSSPAVSRRGSWADVPVGSIPSSRRASRVDLSINSSIDNKPATSSELYTGPSQAKLAINQLLSNLSQVSEAQARMSSPKGSRSPTLTDPSSLKRKYEPDSDSSIAYKVASATEIQLPSDPLRRASIINLATAAAAAVLQSHVTGRRISTHPEQEQKRQRVEQLGLLIEQARKASVGSMSHDMSHHVEAASQNVAIATVLANHLGLTPQYPEASTPSVGTPPPPAPTKAASTLAVSTTSTTPKSLLSSAPLPAARQSVNQPSVPEASVSSVKAIDEEVKTARGPLQPASPTSSASTPAITLNKPEGVAPIHQHQGFLDEAKEAVHTYKSFYRFEKEWAQKALELERRRSSIRIDPLFNPNPNITPSPLAAAENDDKRAAASPKQHSAPQSRIMSRGSSPFGDFAADPSSRTAHSVPNGSFSSSHRGSSSGLANVLSNFAELIEHRQRSCSGLEALAKQAKELTVKRMSQPNPQFRTTFGEFSWNRQQSTSKASPTPHHAIQEGDGEFDASSPASRGGVDDHEGSVGGDKVEKNMATHLQVKSEKQLKNIIKQEENTAAVAGDAEGDAPATPRSSMSIASML</sequence>
<feature type="compositionally biased region" description="Basic and acidic residues" evidence="1">
    <location>
        <begin position="527"/>
        <end position="564"/>
    </location>
</feature>
<feature type="region of interest" description="Disordered" evidence="1">
    <location>
        <begin position="363"/>
        <end position="439"/>
    </location>
</feature>
<dbReference type="EMBL" id="HG529509">
    <property type="protein sequence ID" value="CDI51564.1"/>
    <property type="molecule type" value="Genomic_DNA"/>
</dbReference>
<feature type="compositionally biased region" description="Polar residues" evidence="1">
    <location>
        <begin position="581"/>
        <end position="591"/>
    </location>
</feature>
<feature type="compositionally biased region" description="Polar residues" evidence="1">
    <location>
        <begin position="393"/>
        <end position="407"/>
    </location>
</feature>
<dbReference type="AlphaFoldDB" id="A0A077R3U0"/>
<reference evidence="2" key="1">
    <citation type="journal article" date="2014" name="Genome Biol. Evol.">
        <title>Gene Loss Rather Than Gene Gain Is Associated with a Host Jump from Monocots to Dicots in the Smut Fungus Melanopsichium pennsylvanicum.</title>
        <authorList>
            <person name="Sharma R."/>
            <person name="Mishra B."/>
            <person name="Runge F."/>
            <person name="Thines M."/>
        </authorList>
    </citation>
    <scope>NUCLEOTIDE SEQUENCE</scope>
    <source>
        <strain evidence="2">4</strain>
    </source>
</reference>
<feature type="compositionally biased region" description="Polar residues" evidence="1">
    <location>
        <begin position="80"/>
        <end position="101"/>
    </location>
</feature>
<feature type="compositionally biased region" description="Polar residues" evidence="1">
    <location>
        <begin position="476"/>
        <end position="486"/>
    </location>
</feature>
<feature type="compositionally biased region" description="Low complexity" evidence="1">
    <location>
        <begin position="298"/>
        <end position="310"/>
    </location>
</feature>
<feature type="region of interest" description="Disordered" evidence="1">
    <location>
        <begin position="80"/>
        <end position="110"/>
    </location>
</feature>
<organism evidence="2">
    <name type="scientific">Melanopsichium pennsylvanicum 4</name>
    <dbReference type="NCBI Taxonomy" id="1398559"/>
    <lineage>
        <taxon>Eukaryota</taxon>
        <taxon>Fungi</taxon>
        <taxon>Dikarya</taxon>
        <taxon>Basidiomycota</taxon>
        <taxon>Ustilaginomycotina</taxon>
        <taxon>Ustilaginomycetes</taxon>
        <taxon>Ustilaginales</taxon>
        <taxon>Ustilaginaceae</taxon>
        <taxon>Melanopsichium</taxon>
    </lineage>
</organism>
<evidence type="ECO:0000256" key="1">
    <source>
        <dbReference type="SAM" id="MobiDB-lite"/>
    </source>
</evidence>
<feature type="compositionally biased region" description="Low complexity" evidence="1">
    <location>
        <begin position="237"/>
        <end position="264"/>
    </location>
</feature>